<feature type="signal peptide" evidence="2">
    <location>
        <begin position="1"/>
        <end position="32"/>
    </location>
</feature>
<comment type="caution">
    <text evidence="3">The sequence shown here is derived from an EMBL/GenBank/DDBJ whole genome shotgun (WGS) entry which is preliminary data.</text>
</comment>
<gene>
    <name evidence="3" type="ORF">GCM10009787_04430</name>
</gene>
<feature type="chain" id="PRO_5046101603" description="Secreted protein" evidence="2">
    <location>
        <begin position="33"/>
        <end position="223"/>
    </location>
</feature>
<evidence type="ECO:0008006" key="5">
    <source>
        <dbReference type="Google" id="ProtNLM"/>
    </source>
</evidence>
<dbReference type="RefSeq" id="WP_059251051.1">
    <property type="nucleotide sequence ID" value="NZ_BAAAOQ010000001.1"/>
</dbReference>
<accession>A0ABP5N1W3</accession>
<keyword evidence="2" id="KW-0732">Signal</keyword>
<evidence type="ECO:0000313" key="3">
    <source>
        <dbReference type="EMBL" id="GAA2191370.1"/>
    </source>
</evidence>
<keyword evidence="4" id="KW-1185">Reference proteome</keyword>
<proteinExistence type="predicted"/>
<evidence type="ECO:0000256" key="2">
    <source>
        <dbReference type="SAM" id="SignalP"/>
    </source>
</evidence>
<protein>
    <recommendedName>
        <fullName evidence="5">Secreted protein</fullName>
    </recommendedName>
</protein>
<name>A0ABP5N1W3_9ACTN</name>
<evidence type="ECO:0000313" key="4">
    <source>
        <dbReference type="Proteomes" id="UP001501391"/>
    </source>
</evidence>
<sequence length="223" mass="23491">MICLSRFQRLALLAASTTVITGGVLLPGSAFAAPAPQNATVAAAGVTAAPQWAKTTDTPSGISVQLPGKAEVEKSVEDGVHSRVYAVPTDYGAIAFAVEEVPGTDPDTPWDLKRTLKANVDAYNKDSKSAKNRIRSTDVRQSTTADGARELHADLVADDGTTGHVRFVDHGQYLVTVITLSVGGQEDLMDEDHQRVLDSVVVPDKDAGQAGRTPESTEAPRSV</sequence>
<evidence type="ECO:0000256" key="1">
    <source>
        <dbReference type="SAM" id="MobiDB-lite"/>
    </source>
</evidence>
<dbReference type="Proteomes" id="UP001501391">
    <property type="component" value="Unassembled WGS sequence"/>
</dbReference>
<feature type="region of interest" description="Disordered" evidence="1">
    <location>
        <begin position="201"/>
        <end position="223"/>
    </location>
</feature>
<reference evidence="4" key="1">
    <citation type="journal article" date="2019" name="Int. J. Syst. Evol. Microbiol.">
        <title>The Global Catalogue of Microorganisms (GCM) 10K type strain sequencing project: providing services to taxonomists for standard genome sequencing and annotation.</title>
        <authorList>
            <consortium name="The Broad Institute Genomics Platform"/>
            <consortium name="The Broad Institute Genome Sequencing Center for Infectious Disease"/>
            <person name="Wu L."/>
            <person name="Ma J."/>
        </authorList>
    </citation>
    <scope>NUCLEOTIDE SEQUENCE [LARGE SCALE GENOMIC DNA]</scope>
    <source>
        <strain evidence="4">JCM 14924</strain>
    </source>
</reference>
<dbReference type="EMBL" id="BAAAOQ010000001">
    <property type="protein sequence ID" value="GAA2191370.1"/>
    <property type="molecule type" value="Genomic_DNA"/>
</dbReference>
<organism evidence="3 4">
    <name type="scientific">Streptomyces bangladeshensis</name>
    <dbReference type="NCBI Taxonomy" id="295352"/>
    <lineage>
        <taxon>Bacteria</taxon>
        <taxon>Bacillati</taxon>
        <taxon>Actinomycetota</taxon>
        <taxon>Actinomycetes</taxon>
        <taxon>Kitasatosporales</taxon>
        <taxon>Streptomycetaceae</taxon>
        <taxon>Streptomyces</taxon>
    </lineage>
</organism>